<dbReference type="PANTHER" id="PTHR34135:SF2">
    <property type="entry name" value="LYSOZYME"/>
    <property type="match status" value="1"/>
</dbReference>
<dbReference type="InterPro" id="IPR002053">
    <property type="entry name" value="Glyco_hydro_25"/>
</dbReference>
<evidence type="ECO:0000256" key="3">
    <source>
        <dbReference type="ARBA" id="ARBA00023295"/>
    </source>
</evidence>
<dbReference type="EMBL" id="CAJMWY010003224">
    <property type="protein sequence ID" value="CAE6500562.1"/>
    <property type="molecule type" value="Genomic_DNA"/>
</dbReference>
<sequence>GAALATPYETVEDFARLSGIDVSGHQKNVDWGAQKKAGVKFAYVKATEGTSYRSPYFTQQYDGSYRIGMVRGAYHFARPDRASGAAQANYFLQYGGKWTADGKTLPGMLDIESSSADPYNRHARHREFVRIDTTYTIYSKLMRSLCE</sequence>
<dbReference type="GO" id="GO:0016052">
    <property type="term" value="P:carbohydrate catabolic process"/>
    <property type="evidence" value="ECO:0007669"/>
    <property type="project" value="TreeGrafter"/>
</dbReference>
<dbReference type="InterPro" id="IPR017853">
    <property type="entry name" value="GH"/>
</dbReference>
<dbReference type="PROSITE" id="PS51904">
    <property type="entry name" value="GLYCOSYL_HYDROL_F25_2"/>
    <property type="match status" value="1"/>
</dbReference>
<proteinExistence type="inferred from homology"/>
<dbReference type="SMART" id="SM00641">
    <property type="entry name" value="Glyco_25"/>
    <property type="match status" value="1"/>
</dbReference>
<evidence type="ECO:0000313" key="4">
    <source>
        <dbReference type="EMBL" id="CAE6500562.1"/>
    </source>
</evidence>
<gene>
    <name evidence="4" type="ORF">RDB_LOCUS122004</name>
</gene>
<dbReference type="GO" id="GO:0003796">
    <property type="term" value="F:lysozyme activity"/>
    <property type="evidence" value="ECO:0007669"/>
    <property type="project" value="InterPro"/>
</dbReference>
<evidence type="ECO:0008006" key="6">
    <source>
        <dbReference type="Google" id="ProtNLM"/>
    </source>
</evidence>
<keyword evidence="3" id="KW-0326">Glycosidase</keyword>
<keyword evidence="2" id="KW-0378">Hydrolase</keyword>
<dbReference type="InterPro" id="IPR018077">
    <property type="entry name" value="Glyco_hydro_fam25_subgr"/>
</dbReference>
<dbReference type="PANTHER" id="PTHR34135">
    <property type="entry name" value="LYSOZYME"/>
    <property type="match status" value="1"/>
</dbReference>
<protein>
    <recommendedName>
        <fullName evidence="6">Lysozyme</fullName>
    </recommendedName>
</protein>
<dbReference type="Gene3D" id="3.20.20.80">
    <property type="entry name" value="Glycosidases"/>
    <property type="match status" value="1"/>
</dbReference>
<evidence type="ECO:0000256" key="2">
    <source>
        <dbReference type="ARBA" id="ARBA00022801"/>
    </source>
</evidence>
<comment type="similarity">
    <text evidence="1">Belongs to the glycosyl hydrolase 25 family.</text>
</comment>
<reference evidence="4" key="1">
    <citation type="submission" date="2021-01" db="EMBL/GenBank/DDBJ databases">
        <authorList>
            <person name="Kaushik A."/>
        </authorList>
    </citation>
    <scope>NUCLEOTIDE SEQUENCE</scope>
    <source>
        <strain evidence="4">AG4-RS23</strain>
    </source>
</reference>
<dbReference type="OrthoDB" id="2755069at2759"/>
<dbReference type="Proteomes" id="UP000663861">
    <property type="component" value="Unassembled WGS sequence"/>
</dbReference>
<dbReference type="AlphaFoldDB" id="A0A8H3HDS0"/>
<feature type="non-terminal residue" evidence="4">
    <location>
        <position position="1"/>
    </location>
</feature>
<dbReference type="GO" id="GO:0009253">
    <property type="term" value="P:peptidoglycan catabolic process"/>
    <property type="evidence" value="ECO:0007669"/>
    <property type="project" value="InterPro"/>
</dbReference>
<dbReference type="Pfam" id="PF01183">
    <property type="entry name" value="Glyco_hydro_25"/>
    <property type="match status" value="1"/>
</dbReference>
<organism evidence="4 5">
    <name type="scientific">Rhizoctonia solani</name>
    <dbReference type="NCBI Taxonomy" id="456999"/>
    <lineage>
        <taxon>Eukaryota</taxon>
        <taxon>Fungi</taxon>
        <taxon>Dikarya</taxon>
        <taxon>Basidiomycota</taxon>
        <taxon>Agaricomycotina</taxon>
        <taxon>Agaricomycetes</taxon>
        <taxon>Cantharellales</taxon>
        <taxon>Ceratobasidiaceae</taxon>
        <taxon>Rhizoctonia</taxon>
    </lineage>
</organism>
<dbReference type="SUPFAM" id="SSF51445">
    <property type="entry name" value="(Trans)glycosidases"/>
    <property type="match status" value="1"/>
</dbReference>
<dbReference type="GO" id="GO:0016998">
    <property type="term" value="P:cell wall macromolecule catabolic process"/>
    <property type="evidence" value="ECO:0007669"/>
    <property type="project" value="InterPro"/>
</dbReference>
<comment type="caution">
    <text evidence="4">The sequence shown here is derived from an EMBL/GenBank/DDBJ whole genome shotgun (WGS) entry which is preliminary data.</text>
</comment>
<evidence type="ECO:0000256" key="1">
    <source>
        <dbReference type="ARBA" id="ARBA00010646"/>
    </source>
</evidence>
<name>A0A8H3HDS0_9AGAM</name>
<evidence type="ECO:0000313" key="5">
    <source>
        <dbReference type="Proteomes" id="UP000663861"/>
    </source>
</evidence>
<accession>A0A8H3HDS0</accession>